<keyword evidence="5" id="KW-1133">Transmembrane helix</keyword>
<accession>A0A5N0TIW0</accession>
<dbReference type="AlphaFoldDB" id="A0A5N0TIW0"/>
<name>A0A5N0TIW0_9GAMM</name>
<keyword evidence="3 7" id="KW-0418">Kinase</keyword>
<keyword evidence="2" id="KW-0547">Nucleotide-binding</keyword>
<evidence type="ECO:0000256" key="4">
    <source>
        <dbReference type="ARBA" id="ARBA00022840"/>
    </source>
</evidence>
<dbReference type="Gene3D" id="1.10.510.10">
    <property type="entry name" value="Transferase(Phosphotransferase) domain 1"/>
    <property type="match status" value="1"/>
</dbReference>
<evidence type="ECO:0000256" key="5">
    <source>
        <dbReference type="SAM" id="Phobius"/>
    </source>
</evidence>
<feature type="domain" description="Protein kinase" evidence="6">
    <location>
        <begin position="96"/>
        <end position="373"/>
    </location>
</feature>
<dbReference type="SMART" id="SM00028">
    <property type="entry name" value="TPR"/>
    <property type="match status" value="4"/>
</dbReference>
<dbReference type="GO" id="GO:0004674">
    <property type="term" value="F:protein serine/threonine kinase activity"/>
    <property type="evidence" value="ECO:0007669"/>
    <property type="project" value="UniProtKB-KW"/>
</dbReference>
<evidence type="ECO:0000256" key="2">
    <source>
        <dbReference type="ARBA" id="ARBA00022741"/>
    </source>
</evidence>
<dbReference type="Pfam" id="PF00069">
    <property type="entry name" value="Pkinase"/>
    <property type="match status" value="1"/>
</dbReference>
<dbReference type="CDD" id="cd14014">
    <property type="entry name" value="STKc_PknB_like"/>
    <property type="match status" value="1"/>
</dbReference>
<dbReference type="PROSITE" id="PS00108">
    <property type="entry name" value="PROTEIN_KINASE_ST"/>
    <property type="match status" value="1"/>
</dbReference>
<sequence>MGDPRDFETLDAWFDRLLDAAPDERERTLADLRRDDPELADSLVALLTDVTASEGFLENEASAARDRMLAEMLTDDGWRPSGASPKDRCGETLGPYRLESVLGRGQKSVVYLARRADGEWDEQVAVKVLSRGVDTDDVLRRFLAERQIMTVLRHPHIGVMLDGGVTDDGLPYFAMEYIDGQPIDDWCREQALPLAGRLALVRSVCEAVAFAHRRLVVHRDIKPSNILVNRDRQVKLLDFGIAKWLDPQAQPGFSARTQHMVRPMTPAYAAPEQREGGPVSTATDVYQLGLLMVTLLCGVDRPRHAMGVDDRGAPQRRASTVATAANLPYPPAELRGDLDGIIHKALSADPEQRYGSAAELLADLDNYREHRAVQARTPGAAYMFGKFVRRRPLVTSAIAFALVALSVWALLVAHYNRQLQAEKAAALDALERAEETRNVLVRFMTEADPFNNEGSGADARIRDALAGADEIIGHELAGRPALQADLYGVVADVWDGLSEGEAAGQARRGELAALASLPDADPVRVLMSRHKLLNADASDLDTATFLAEIEKIRDTLARDWPDAVVERATVEKDLGYLHRRYGSPDVALAHTRAAVELLDTEPSPDPIQLSFALIDLGEQLAVDRQFDQAMTMMERALAIRLERLGETHAWTLTNRLQIASLLTDMGRLEEAIELYDALVPGYEQRLGPLHGQTVSVMNNHAMSLMGMGRYEEAEDVLSDVVARRRRAGGESSRSLADGLQNLGAIQLRLGMIDQAVVNLNTAAEIYQQVLLPGNPLLGYPHLTLASIHADRGDVDALIFHAGQAELLLQGNVPEHHPAWQKVHCLVGDAQLRQGQLEAGEARVRQGLAGFEAIPGMEARHLDECRAALARAGIAE</sequence>
<keyword evidence="7" id="KW-0723">Serine/threonine-protein kinase</keyword>
<dbReference type="SUPFAM" id="SSF48452">
    <property type="entry name" value="TPR-like"/>
    <property type="match status" value="2"/>
</dbReference>
<organism evidence="7 8">
    <name type="scientific">Marinihelvus fidelis</name>
    <dbReference type="NCBI Taxonomy" id="2613842"/>
    <lineage>
        <taxon>Bacteria</taxon>
        <taxon>Pseudomonadati</taxon>
        <taxon>Pseudomonadota</taxon>
        <taxon>Gammaproteobacteria</taxon>
        <taxon>Chromatiales</taxon>
        <taxon>Wenzhouxiangellaceae</taxon>
        <taxon>Marinihelvus</taxon>
    </lineage>
</organism>
<keyword evidence="8" id="KW-1185">Reference proteome</keyword>
<dbReference type="InterPro" id="IPR011009">
    <property type="entry name" value="Kinase-like_dom_sf"/>
</dbReference>
<reference evidence="7 8" key="1">
    <citation type="submission" date="2019-09" db="EMBL/GenBank/DDBJ databases">
        <title>Wenzhouxiangella sp. Genome sequencing and assembly.</title>
        <authorList>
            <person name="Zhang R."/>
        </authorList>
    </citation>
    <scope>NUCLEOTIDE SEQUENCE [LARGE SCALE GENOMIC DNA]</scope>
    <source>
        <strain evidence="7 8">W260</strain>
    </source>
</reference>
<dbReference type="SUPFAM" id="SSF56112">
    <property type="entry name" value="Protein kinase-like (PK-like)"/>
    <property type="match status" value="1"/>
</dbReference>
<evidence type="ECO:0000256" key="1">
    <source>
        <dbReference type="ARBA" id="ARBA00022679"/>
    </source>
</evidence>
<gene>
    <name evidence="7" type="ORF">F3N42_00355</name>
</gene>
<evidence type="ECO:0000259" key="6">
    <source>
        <dbReference type="PROSITE" id="PS50011"/>
    </source>
</evidence>
<comment type="caution">
    <text evidence="7">The sequence shown here is derived from an EMBL/GenBank/DDBJ whole genome shotgun (WGS) entry which is preliminary data.</text>
</comment>
<keyword evidence="1" id="KW-0808">Transferase</keyword>
<dbReference type="PANTHER" id="PTHR43289">
    <property type="entry name" value="MITOGEN-ACTIVATED PROTEIN KINASE KINASE KINASE 20-RELATED"/>
    <property type="match status" value="1"/>
</dbReference>
<dbReference type="InterPro" id="IPR019734">
    <property type="entry name" value="TPR_rpt"/>
</dbReference>
<evidence type="ECO:0000313" key="7">
    <source>
        <dbReference type="EMBL" id="KAA9134037.1"/>
    </source>
</evidence>
<dbReference type="InterPro" id="IPR008271">
    <property type="entry name" value="Ser/Thr_kinase_AS"/>
</dbReference>
<proteinExistence type="predicted"/>
<dbReference type="SMART" id="SM00220">
    <property type="entry name" value="S_TKc"/>
    <property type="match status" value="1"/>
</dbReference>
<dbReference type="Proteomes" id="UP000325372">
    <property type="component" value="Unassembled WGS sequence"/>
</dbReference>
<dbReference type="GO" id="GO:0005524">
    <property type="term" value="F:ATP binding"/>
    <property type="evidence" value="ECO:0007669"/>
    <property type="project" value="UniProtKB-KW"/>
</dbReference>
<dbReference type="PROSITE" id="PS50011">
    <property type="entry name" value="PROTEIN_KINASE_DOM"/>
    <property type="match status" value="1"/>
</dbReference>
<dbReference type="RefSeq" id="WP_150862387.1">
    <property type="nucleotide sequence ID" value="NZ_VYXP01000001.1"/>
</dbReference>
<dbReference type="Gene3D" id="1.25.40.10">
    <property type="entry name" value="Tetratricopeptide repeat domain"/>
    <property type="match status" value="2"/>
</dbReference>
<keyword evidence="5" id="KW-0472">Membrane</keyword>
<feature type="transmembrane region" description="Helical" evidence="5">
    <location>
        <begin position="393"/>
        <end position="415"/>
    </location>
</feature>
<protein>
    <submittedName>
        <fullName evidence="7">Serine/threonine protein kinase</fullName>
    </submittedName>
</protein>
<evidence type="ECO:0000313" key="8">
    <source>
        <dbReference type="Proteomes" id="UP000325372"/>
    </source>
</evidence>
<dbReference type="InterPro" id="IPR000719">
    <property type="entry name" value="Prot_kinase_dom"/>
</dbReference>
<dbReference type="PANTHER" id="PTHR43289:SF34">
    <property type="entry name" value="SERINE_THREONINE-PROTEIN KINASE YBDM-RELATED"/>
    <property type="match status" value="1"/>
</dbReference>
<dbReference type="EMBL" id="VYXP01000001">
    <property type="protein sequence ID" value="KAA9134037.1"/>
    <property type="molecule type" value="Genomic_DNA"/>
</dbReference>
<dbReference type="Pfam" id="PF13424">
    <property type="entry name" value="TPR_12"/>
    <property type="match status" value="2"/>
</dbReference>
<dbReference type="Gene3D" id="3.30.200.20">
    <property type="entry name" value="Phosphorylase Kinase, domain 1"/>
    <property type="match status" value="1"/>
</dbReference>
<keyword evidence="4" id="KW-0067">ATP-binding</keyword>
<evidence type="ECO:0000256" key="3">
    <source>
        <dbReference type="ARBA" id="ARBA00022777"/>
    </source>
</evidence>
<keyword evidence="5" id="KW-0812">Transmembrane</keyword>
<dbReference type="InterPro" id="IPR011990">
    <property type="entry name" value="TPR-like_helical_dom_sf"/>
</dbReference>